<protein>
    <recommendedName>
        <fullName evidence="4">PGG domain-containing protein</fullName>
    </recommendedName>
</protein>
<dbReference type="AlphaFoldDB" id="A0ABD2IGH2"/>
<evidence type="ECO:0000313" key="2">
    <source>
        <dbReference type="EMBL" id="KAL3079274.1"/>
    </source>
</evidence>
<feature type="transmembrane region" description="Helical" evidence="1">
    <location>
        <begin position="31"/>
        <end position="54"/>
    </location>
</feature>
<name>A0ABD2IGH2_HETSC</name>
<evidence type="ECO:0000313" key="3">
    <source>
        <dbReference type="Proteomes" id="UP001620645"/>
    </source>
</evidence>
<evidence type="ECO:0008006" key="4">
    <source>
        <dbReference type="Google" id="ProtNLM"/>
    </source>
</evidence>
<keyword evidence="1" id="KW-0472">Membrane</keyword>
<proteinExistence type="predicted"/>
<reference evidence="2 3" key="1">
    <citation type="submission" date="2024-10" db="EMBL/GenBank/DDBJ databases">
        <authorList>
            <person name="Kim D."/>
        </authorList>
    </citation>
    <scope>NUCLEOTIDE SEQUENCE [LARGE SCALE GENOMIC DNA]</scope>
    <source>
        <strain evidence="2">Taebaek</strain>
    </source>
</reference>
<comment type="caution">
    <text evidence="2">The sequence shown here is derived from an EMBL/GenBank/DDBJ whole genome shotgun (WGS) entry which is preliminary data.</text>
</comment>
<organism evidence="2 3">
    <name type="scientific">Heterodera schachtii</name>
    <name type="common">Sugarbeet cyst nematode worm</name>
    <name type="synonym">Tylenchus schachtii</name>
    <dbReference type="NCBI Taxonomy" id="97005"/>
    <lineage>
        <taxon>Eukaryota</taxon>
        <taxon>Metazoa</taxon>
        <taxon>Ecdysozoa</taxon>
        <taxon>Nematoda</taxon>
        <taxon>Chromadorea</taxon>
        <taxon>Rhabditida</taxon>
        <taxon>Tylenchina</taxon>
        <taxon>Tylenchomorpha</taxon>
        <taxon>Tylenchoidea</taxon>
        <taxon>Heteroderidae</taxon>
        <taxon>Heteroderinae</taxon>
        <taxon>Heterodera</taxon>
    </lineage>
</organism>
<keyword evidence="3" id="KW-1185">Reference proteome</keyword>
<accession>A0ABD2IGH2</accession>
<evidence type="ECO:0000256" key="1">
    <source>
        <dbReference type="SAM" id="Phobius"/>
    </source>
</evidence>
<dbReference type="SUPFAM" id="SSF81321">
    <property type="entry name" value="Family A G protein-coupled receptor-like"/>
    <property type="match status" value="1"/>
</dbReference>
<dbReference type="Proteomes" id="UP001620645">
    <property type="component" value="Unassembled WGS sequence"/>
</dbReference>
<feature type="transmembrane region" description="Helical" evidence="1">
    <location>
        <begin position="107"/>
        <end position="129"/>
    </location>
</feature>
<gene>
    <name evidence="2" type="ORF">niasHS_013668</name>
</gene>
<keyword evidence="1" id="KW-0812">Transmembrane</keyword>
<keyword evidence="1" id="KW-1133">Transmembrane helix</keyword>
<dbReference type="EMBL" id="JBICCN010000306">
    <property type="protein sequence ID" value="KAL3079274.1"/>
    <property type="molecule type" value="Genomic_DNA"/>
</dbReference>
<sequence length="158" mass="18152">MNAKIVTKENTGVFIKSEKEPEMNCVRYSQMLNAIISTIFLILALLINILTMIAHKRSKKEAKNAQNWTKIEKKLLIYALLTFAGHALVSVLLLILSIGILVEFDPLIYSLLSWISVLCTLVMSSWLLLFTCDSFRQQFVKDFCPKFFNRPPNKPLRQ</sequence>
<feature type="transmembrane region" description="Helical" evidence="1">
    <location>
        <begin position="75"/>
        <end position="101"/>
    </location>
</feature>